<keyword evidence="1" id="KW-0378">Hydrolase</keyword>
<dbReference type="InterPro" id="IPR014721">
    <property type="entry name" value="Ribsml_uS5_D2-typ_fold_subgr"/>
</dbReference>
<evidence type="ECO:0000259" key="3">
    <source>
        <dbReference type="PROSITE" id="PS51786"/>
    </source>
</evidence>
<keyword evidence="1" id="KW-0720">Serine protease</keyword>
<dbReference type="InterPro" id="IPR027065">
    <property type="entry name" value="Lon_Prtase"/>
</dbReference>
<dbReference type="PANTHER" id="PTHR10046">
    <property type="entry name" value="ATP DEPENDENT LON PROTEASE FAMILY MEMBER"/>
    <property type="match status" value="1"/>
</dbReference>
<feature type="active site" evidence="1">
    <location>
        <position position="272"/>
    </location>
</feature>
<name>A0A087BPS2_9BIFI</name>
<dbReference type="eggNOG" id="COG3480">
    <property type="taxonomic scope" value="Bacteria"/>
</dbReference>
<dbReference type="GO" id="GO:0006508">
    <property type="term" value="P:proteolysis"/>
    <property type="evidence" value="ECO:0007669"/>
    <property type="project" value="UniProtKB-KW"/>
</dbReference>
<dbReference type="GO" id="GO:0004176">
    <property type="term" value="F:ATP-dependent peptidase activity"/>
    <property type="evidence" value="ECO:0007669"/>
    <property type="project" value="UniProtKB-UniRule"/>
</dbReference>
<evidence type="ECO:0000313" key="4">
    <source>
        <dbReference type="EMBL" id="KFI73022.1"/>
    </source>
</evidence>
<dbReference type="PROSITE" id="PS51786">
    <property type="entry name" value="LON_PROTEOLYTIC"/>
    <property type="match status" value="1"/>
</dbReference>
<comment type="similarity">
    <text evidence="1">Belongs to the peptidase S16 family.</text>
</comment>
<feature type="domain" description="Lon proteolytic" evidence="3">
    <location>
        <begin position="221"/>
        <end position="320"/>
    </location>
</feature>
<sequence>MRSRLCAMTKTIGTRFDDGVASDGSGSNDAGKDGFGDDGSADIPVVDASDAVRVGRTRWLAGTFSRFRRHVAHRPAGFFVGALCVVLCAVVLVLPAPYVVESPGPTRDVLGQSDGSPVISLTGASTYKDSGHLLMVTVNASGVPGYSMTTAEAMASWFLSDRVLTPREVVFPVGQSADDYKTQSEGQMSQSQNHAVKAALAYASKDLGLDVSGVSATVKMEDIGGPSAGMMYALGILDKLGDRSLTNGLTIAGTGTMSDSGKVGAIGGIRLKMKGARRDGATWFLAPASNCDEVVGHVPEGLRDVKVSTLSGAYKALVAISTGKGDSLPHCTA</sequence>
<dbReference type="SUPFAM" id="SSF54211">
    <property type="entry name" value="Ribosomal protein S5 domain 2-like"/>
    <property type="match status" value="1"/>
</dbReference>
<comment type="catalytic activity">
    <reaction evidence="1">
        <text>Hydrolysis of proteins in presence of ATP.</text>
        <dbReference type="EC" id="3.4.21.53"/>
    </reaction>
</comment>
<dbReference type="EMBL" id="JGZD01000008">
    <property type="protein sequence ID" value="KFI73022.1"/>
    <property type="molecule type" value="Genomic_DNA"/>
</dbReference>
<dbReference type="InterPro" id="IPR008269">
    <property type="entry name" value="Lon_proteolytic"/>
</dbReference>
<dbReference type="EC" id="3.4.21.53" evidence="1"/>
<feature type="transmembrane region" description="Helical" evidence="2">
    <location>
        <begin position="76"/>
        <end position="100"/>
    </location>
</feature>
<dbReference type="Gene3D" id="3.30.230.10">
    <property type="match status" value="1"/>
</dbReference>
<keyword evidence="2" id="KW-0812">Transmembrane</keyword>
<dbReference type="GO" id="GO:0030163">
    <property type="term" value="P:protein catabolic process"/>
    <property type="evidence" value="ECO:0007669"/>
    <property type="project" value="InterPro"/>
</dbReference>
<feature type="active site" evidence="1">
    <location>
        <position position="227"/>
    </location>
</feature>
<protein>
    <recommendedName>
        <fullName evidence="1">endopeptidase La</fullName>
        <ecNumber evidence="1">3.4.21.53</ecNumber>
    </recommendedName>
</protein>
<dbReference type="GO" id="GO:0005524">
    <property type="term" value="F:ATP binding"/>
    <property type="evidence" value="ECO:0007669"/>
    <property type="project" value="InterPro"/>
</dbReference>
<reference evidence="4 5" key="1">
    <citation type="submission" date="2014-03" db="EMBL/GenBank/DDBJ databases">
        <title>Genomics of Bifidobacteria.</title>
        <authorList>
            <person name="Ventura M."/>
            <person name="Milani C."/>
            <person name="Lugli G.A."/>
        </authorList>
    </citation>
    <scope>NUCLEOTIDE SEQUENCE [LARGE SCALE GENOMIC DNA]</scope>
    <source>
        <strain evidence="4 5">LMG 11592</strain>
    </source>
</reference>
<evidence type="ECO:0000313" key="5">
    <source>
        <dbReference type="Proteomes" id="UP000029014"/>
    </source>
</evidence>
<keyword evidence="1" id="KW-0645">Protease</keyword>
<proteinExistence type="inferred from homology"/>
<dbReference type="Proteomes" id="UP000029014">
    <property type="component" value="Unassembled WGS sequence"/>
</dbReference>
<dbReference type="STRING" id="1693.BMIN_0738"/>
<keyword evidence="2" id="KW-0472">Membrane</keyword>
<dbReference type="InterPro" id="IPR020568">
    <property type="entry name" value="Ribosomal_Su5_D2-typ_SF"/>
</dbReference>
<dbReference type="GO" id="GO:0004252">
    <property type="term" value="F:serine-type endopeptidase activity"/>
    <property type="evidence" value="ECO:0007669"/>
    <property type="project" value="UniProtKB-UniRule"/>
</dbReference>
<dbReference type="AlphaFoldDB" id="A0A087BPS2"/>
<gene>
    <name evidence="4" type="ORF">BMIN_0738</name>
</gene>
<organism evidence="4 5">
    <name type="scientific">Bifidobacterium minimum</name>
    <dbReference type="NCBI Taxonomy" id="1693"/>
    <lineage>
        <taxon>Bacteria</taxon>
        <taxon>Bacillati</taxon>
        <taxon>Actinomycetota</taxon>
        <taxon>Actinomycetes</taxon>
        <taxon>Bifidobacteriales</taxon>
        <taxon>Bifidobacteriaceae</taxon>
        <taxon>Bifidobacterium</taxon>
    </lineage>
</organism>
<comment type="caution">
    <text evidence="4">The sequence shown here is derived from an EMBL/GenBank/DDBJ whole genome shotgun (WGS) entry which is preliminary data.</text>
</comment>
<keyword evidence="2" id="KW-1133">Transmembrane helix</keyword>
<dbReference type="Pfam" id="PF05362">
    <property type="entry name" value="Lon_C"/>
    <property type="match status" value="1"/>
</dbReference>
<keyword evidence="5" id="KW-1185">Reference proteome</keyword>
<evidence type="ECO:0000256" key="2">
    <source>
        <dbReference type="SAM" id="Phobius"/>
    </source>
</evidence>
<accession>A0A087BPS2</accession>
<evidence type="ECO:0000256" key="1">
    <source>
        <dbReference type="PROSITE-ProRule" id="PRU01122"/>
    </source>
</evidence>